<dbReference type="Proteomes" id="UP001489004">
    <property type="component" value="Unassembled WGS sequence"/>
</dbReference>
<accession>A0AAW1PNK8</accession>
<gene>
    <name evidence="3" type="ORF">WJX72_002196</name>
</gene>
<dbReference type="GO" id="GO:0005930">
    <property type="term" value="C:axoneme"/>
    <property type="evidence" value="ECO:0007669"/>
    <property type="project" value="UniProtKB-SubCell"/>
</dbReference>
<dbReference type="SUPFAM" id="SSF52047">
    <property type="entry name" value="RNI-like"/>
    <property type="match status" value="1"/>
</dbReference>
<comment type="subcellular location">
    <subcellularLocation>
        <location evidence="1">Cytoplasm</location>
        <location evidence="1">Cytoskeleton</location>
        <location evidence="1">Cilium axoneme</location>
    </subcellularLocation>
</comment>
<dbReference type="InterPro" id="IPR032675">
    <property type="entry name" value="LRR_dom_sf"/>
</dbReference>
<protein>
    <submittedName>
        <fullName evidence="3">Uncharacterized protein</fullName>
    </submittedName>
</protein>
<evidence type="ECO:0000313" key="4">
    <source>
        <dbReference type="Proteomes" id="UP001489004"/>
    </source>
</evidence>
<dbReference type="EMBL" id="JALJOR010000009">
    <property type="protein sequence ID" value="KAK9811345.1"/>
    <property type="molecule type" value="Genomic_DNA"/>
</dbReference>
<proteinExistence type="predicted"/>
<reference evidence="3 4" key="1">
    <citation type="journal article" date="2024" name="Nat. Commun.">
        <title>Phylogenomics reveals the evolutionary origins of lichenization in chlorophyte algae.</title>
        <authorList>
            <person name="Puginier C."/>
            <person name="Libourel C."/>
            <person name="Otte J."/>
            <person name="Skaloud P."/>
            <person name="Haon M."/>
            <person name="Grisel S."/>
            <person name="Petersen M."/>
            <person name="Berrin J.G."/>
            <person name="Delaux P.M."/>
            <person name="Dal Grande F."/>
            <person name="Keller J."/>
        </authorList>
    </citation>
    <scope>NUCLEOTIDE SEQUENCE [LARGE SCALE GENOMIC DNA]</scope>
    <source>
        <strain evidence="3 4">SAG 2043</strain>
    </source>
</reference>
<feature type="compositionally biased region" description="Basic and acidic residues" evidence="2">
    <location>
        <begin position="69"/>
        <end position="79"/>
    </location>
</feature>
<organism evidence="3 4">
    <name type="scientific">[Myrmecia] bisecta</name>
    <dbReference type="NCBI Taxonomy" id="41462"/>
    <lineage>
        <taxon>Eukaryota</taxon>
        <taxon>Viridiplantae</taxon>
        <taxon>Chlorophyta</taxon>
        <taxon>core chlorophytes</taxon>
        <taxon>Trebouxiophyceae</taxon>
        <taxon>Trebouxiales</taxon>
        <taxon>Trebouxiaceae</taxon>
        <taxon>Myrmecia</taxon>
    </lineage>
</organism>
<evidence type="ECO:0000313" key="3">
    <source>
        <dbReference type="EMBL" id="KAK9811345.1"/>
    </source>
</evidence>
<sequence>MALHPFRHIPSVSVTDQAWGSDEEDSSQECDARINHLPASRAPARGVPPHPSISAAQKQGKPGRNLSAHRPEEAQEDTLRHGVPTLQAICIGCLAPYVDELVELGAGLLQVLPPDVKGSFLAIARRGVLEDEALKLLVDEGQEWLDLAGCDRITDAALQQVLPRLANLQAVDLSRTCIGPATLRQLAACCPRVHTLRLGGTPASDDAAAAALRRIIPLVEPSAADDSWEQREEAAEQSAGRLAHLKYVLWPSVPYKASELLRLQCPKVVLNPSGRDLLQAPAVANPLIPLDQPYLDGVAQYSWPSASLDDSKAAAVPIAERFRMAYISRATRIAAQAERNWQQQRRRELRRNTAQQALTRWQDRLGHA</sequence>
<name>A0AAW1PNK8_9CHLO</name>
<keyword evidence="4" id="KW-1185">Reference proteome</keyword>
<evidence type="ECO:0000256" key="1">
    <source>
        <dbReference type="ARBA" id="ARBA00004430"/>
    </source>
</evidence>
<comment type="caution">
    <text evidence="3">The sequence shown here is derived from an EMBL/GenBank/DDBJ whole genome shotgun (WGS) entry which is preliminary data.</text>
</comment>
<dbReference type="AlphaFoldDB" id="A0AAW1PNK8"/>
<evidence type="ECO:0000256" key="2">
    <source>
        <dbReference type="SAM" id="MobiDB-lite"/>
    </source>
</evidence>
<feature type="region of interest" description="Disordered" evidence="2">
    <location>
        <begin position="16"/>
        <end position="79"/>
    </location>
</feature>
<dbReference type="Gene3D" id="3.80.10.10">
    <property type="entry name" value="Ribonuclease Inhibitor"/>
    <property type="match status" value="1"/>
</dbReference>